<comment type="caution">
    <text evidence="1">The sequence shown here is derived from an EMBL/GenBank/DDBJ whole genome shotgun (WGS) entry which is preliminary data.</text>
</comment>
<organism evidence="1 2">
    <name type="scientific">Dyadobacter jiangsuensis</name>
    <dbReference type="NCBI Taxonomy" id="1591085"/>
    <lineage>
        <taxon>Bacteria</taxon>
        <taxon>Pseudomonadati</taxon>
        <taxon>Bacteroidota</taxon>
        <taxon>Cytophagia</taxon>
        <taxon>Cytophagales</taxon>
        <taxon>Spirosomataceae</taxon>
        <taxon>Dyadobacter</taxon>
    </lineage>
</organism>
<evidence type="ECO:0000313" key="1">
    <source>
        <dbReference type="EMBL" id="PSL31274.1"/>
    </source>
</evidence>
<dbReference type="RefSeq" id="WP_170118724.1">
    <property type="nucleotide sequence ID" value="NZ_PYAS01000003.1"/>
</dbReference>
<reference evidence="1 2" key="1">
    <citation type="submission" date="2018-03" db="EMBL/GenBank/DDBJ databases">
        <title>Genomic Encyclopedia of Archaeal and Bacterial Type Strains, Phase II (KMG-II): from individual species to whole genera.</title>
        <authorList>
            <person name="Goeker M."/>
        </authorList>
    </citation>
    <scope>NUCLEOTIDE SEQUENCE [LARGE SCALE GENOMIC DNA]</scope>
    <source>
        <strain evidence="1 2">DSM 29057</strain>
    </source>
</reference>
<dbReference type="EMBL" id="PYAS01000003">
    <property type="protein sequence ID" value="PSL31274.1"/>
    <property type="molecule type" value="Genomic_DNA"/>
</dbReference>
<accession>A0A2P8GBC7</accession>
<name>A0A2P8GBC7_9BACT</name>
<dbReference type="Proteomes" id="UP000241964">
    <property type="component" value="Unassembled WGS sequence"/>
</dbReference>
<evidence type="ECO:0000313" key="2">
    <source>
        <dbReference type="Proteomes" id="UP000241964"/>
    </source>
</evidence>
<gene>
    <name evidence="1" type="ORF">CLV60_103140</name>
</gene>
<dbReference type="AlphaFoldDB" id="A0A2P8GBC7"/>
<protein>
    <submittedName>
        <fullName evidence="1">Uncharacterized protein</fullName>
    </submittedName>
</protein>
<keyword evidence="2" id="KW-1185">Reference proteome</keyword>
<proteinExistence type="predicted"/>
<sequence>MAGALIISLFILTWYCVKACRENPERPNWSKALVTAIFWPLSLLMKRYR</sequence>